<name>A0A9W6CRB8_XANFL</name>
<reference evidence="4 6" key="2">
    <citation type="submission" date="2023-07" db="EMBL/GenBank/DDBJ databases">
        <title>Genomic Encyclopedia of Type Strains, Phase IV (KMG-IV): sequencing the most valuable type-strain genomes for metagenomic binning, comparative biology and taxonomic classification.</title>
        <authorList>
            <person name="Goeker M."/>
        </authorList>
    </citation>
    <scope>NUCLEOTIDE SEQUENCE [LARGE SCALE GENOMIC DNA]</scope>
    <source>
        <strain evidence="4 6">DSM 338</strain>
    </source>
</reference>
<organism evidence="3 5">
    <name type="scientific">Xanthobacter flavus</name>
    <dbReference type="NCBI Taxonomy" id="281"/>
    <lineage>
        <taxon>Bacteria</taxon>
        <taxon>Pseudomonadati</taxon>
        <taxon>Pseudomonadota</taxon>
        <taxon>Alphaproteobacteria</taxon>
        <taxon>Hyphomicrobiales</taxon>
        <taxon>Xanthobacteraceae</taxon>
        <taxon>Xanthobacter</taxon>
    </lineage>
</organism>
<dbReference type="PANTHER" id="PTHR14939:SF5">
    <property type="entry name" value="F-BOX ONLY PROTEIN 22"/>
    <property type="match status" value="1"/>
</dbReference>
<evidence type="ECO:0000313" key="4">
    <source>
        <dbReference type="EMBL" id="MDR6334907.1"/>
    </source>
</evidence>
<feature type="domain" description="FIST" evidence="1">
    <location>
        <begin position="34"/>
        <end position="211"/>
    </location>
</feature>
<dbReference type="Proteomes" id="UP001144397">
    <property type="component" value="Unassembled WGS sequence"/>
</dbReference>
<gene>
    <name evidence="4" type="ORF">GGQ86_003397</name>
    <name evidence="3" type="ORF">XFLAVUS301_35460</name>
</gene>
<evidence type="ECO:0000259" key="2">
    <source>
        <dbReference type="SMART" id="SM01204"/>
    </source>
</evidence>
<dbReference type="InterPro" id="IPR013702">
    <property type="entry name" value="FIST_domain_N"/>
</dbReference>
<comment type="caution">
    <text evidence="3">The sequence shown here is derived from an EMBL/GenBank/DDBJ whole genome shotgun (WGS) entry which is preliminary data.</text>
</comment>
<dbReference type="InterPro" id="IPR019494">
    <property type="entry name" value="FIST_C"/>
</dbReference>
<dbReference type="SMART" id="SM01204">
    <property type="entry name" value="FIST_C"/>
    <property type="match status" value="1"/>
</dbReference>
<dbReference type="Proteomes" id="UP001245370">
    <property type="component" value="Unassembled WGS sequence"/>
</dbReference>
<evidence type="ECO:0000313" key="5">
    <source>
        <dbReference type="Proteomes" id="UP001144397"/>
    </source>
</evidence>
<reference evidence="3" key="1">
    <citation type="submission" date="2022-12" db="EMBL/GenBank/DDBJ databases">
        <title>Reference genome sequencing for broad-spectrum identification of bacterial and archaeal isolates by mass spectrometry.</title>
        <authorList>
            <person name="Sekiguchi Y."/>
            <person name="Tourlousse D.M."/>
        </authorList>
    </citation>
    <scope>NUCLEOTIDE SEQUENCE</scope>
    <source>
        <strain evidence="3">301</strain>
    </source>
</reference>
<proteinExistence type="predicted"/>
<dbReference type="GeneID" id="95764327"/>
<accession>A0A9W6CRB8</accession>
<feature type="domain" description="FIST C-domain" evidence="2">
    <location>
        <begin position="212"/>
        <end position="365"/>
    </location>
</feature>
<sequence>MSQFSFAHAGNTDWQAALGACWSQLRTQLEDKPPPTLGWCYLSDRYTGAAGNIMEALKAGLPAVRWVGTIGVGVAADDVEYFDEPGIALMLADIPPDGFRVFSDIAPLGTDGFEPFTALVHADGGTPDLPERIKTLAGQTLTGYLFGGLSSARNQPLLFADDVMLGGVSGVAFGPQVPVLSRVTQGCQPIGPKRAIGRAEGNYLVTLDGERALDCAMEDLGLPADIPDHQLRLELGQTLAGLVAPGEDSSAAPGRFGTDTQVRHLLGVGRKAGVLVVAEQLEAGTKLAFCKRNAEAARHDLLRIVSEVKAQADAAGGARGALYVSCSGRGGPHFGAPSAEFRMVREALGPVPLVGFFAGGEIARHHLYGYTGVLTVFT</sequence>
<protein>
    <submittedName>
        <fullName evidence="4">Small ligand-binding sensory domain FIST</fullName>
    </submittedName>
</protein>
<dbReference type="Pfam" id="PF08495">
    <property type="entry name" value="FIST"/>
    <property type="match status" value="1"/>
</dbReference>
<evidence type="ECO:0000313" key="6">
    <source>
        <dbReference type="Proteomes" id="UP001245370"/>
    </source>
</evidence>
<dbReference type="SMART" id="SM00897">
    <property type="entry name" value="FIST"/>
    <property type="match status" value="1"/>
</dbReference>
<dbReference type="RefSeq" id="WP_281808698.1">
    <property type="nucleotide sequence ID" value="NZ_BSDO01000005.1"/>
</dbReference>
<keyword evidence="6" id="KW-1185">Reference proteome</keyword>
<dbReference type="AlphaFoldDB" id="A0A9W6CRB8"/>
<evidence type="ECO:0000259" key="1">
    <source>
        <dbReference type="SMART" id="SM00897"/>
    </source>
</evidence>
<dbReference type="EMBL" id="BSDO01000005">
    <property type="protein sequence ID" value="GLI23872.1"/>
    <property type="molecule type" value="Genomic_DNA"/>
</dbReference>
<evidence type="ECO:0000313" key="3">
    <source>
        <dbReference type="EMBL" id="GLI23872.1"/>
    </source>
</evidence>
<dbReference type="Pfam" id="PF10442">
    <property type="entry name" value="FIST_C"/>
    <property type="match status" value="1"/>
</dbReference>
<dbReference type="EMBL" id="JAVDPY010000006">
    <property type="protein sequence ID" value="MDR6334907.1"/>
    <property type="molecule type" value="Genomic_DNA"/>
</dbReference>
<dbReference type="PANTHER" id="PTHR14939">
    <property type="entry name" value="F-BOX ONLY PROTEIN 22"/>
    <property type="match status" value="1"/>
</dbReference>